<comment type="subcellular location">
    <subcellularLocation>
        <location evidence="1">Cell membrane</location>
        <topology evidence="1">Multi-pass membrane protein</topology>
    </subcellularLocation>
</comment>
<evidence type="ECO:0000313" key="10">
    <source>
        <dbReference type="EMBL" id="MBV4355616.1"/>
    </source>
</evidence>
<sequence>MQSMLEPFKDRYGKFIVAAILFICLLRLFFIGEMGMMPQDAYYSFYSDHLALSYFDHPPAIAYILRLFMTIFGRHVFVLKLADTVVTLLTIWCFYKLAFRFLDKEKVPTAIILLLSTFMVTILSLISTPDVPLMLFWTLSLLALHNAIFRGKKYYWLWSGICMGLTFDSKYTAVFLPAGLFLFLILSPAHRKQLLSPWLWIGAVLFVLTISPVIIWNVQHDFASFRFQSEERMSDPETSRINIFYFFGLIGHQAAILMPVLLTAFFILLYKTFKQYKLRIASVPAEELFLLCFFLPLFGGFILISFIYWIKLNWIMPAYITGIIWVTKFFNKKWLKAQVGFALVLHFALALEVIFYLVPVNSNDTWVGWKQLAQKVETVRSAYPNNFIFSADGYKTSAVLNFYMDEMVYSSNIIGQEGLQFDFVNNDLETLKGKNALFFRSDPRFKNVEKANDQPNYLLPYFDGVKELDPIIITDRNGKTIRKFLVYECMNYKPGKKLNN</sequence>
<feature type="transmembrane region" description="Helical" evidence="8">
    <location>
        <begin position="133"/>
        <end position="149"/>
    </location>
</feature>
<comment type="caution">
    <text evidence="10">The sequence shown here is derived from an EMBL/GenBank/DDBJ whole genome shotgun (WGS) entry which is preliminary data.</text>
</comment>
<feature type="domain" description="Glycosyltransferase RgtA/B/C/D-like" evidence="9">
    <location>
        <begin position="56"/>
        <end position="216"/>
    </location>
</feature>
<dbReference type="Pfam" id="PF13231">
    <property type="entry name" value="PMT_2"/>
    <property type="match status" value="1"/>
</dbReference>
<keyword evidence="6 8" id="KW-1133">Transmembrane helix</keyword>
<feature type="transmembrane region" description="Helical" evidence="8">
    <location>
        <begin position="198"/>
        <end position="218"/>
    </location>
</feature>
<dbReference type="GO" id="GO:0009103">
    <property type="term" value="P:lipopolysaccharide biosynthetic process"/>
    <property type="evidence" value="ECO:0007669"/>
    <property type="project" value="UniProtKB-ARBA"/>
</dbReference>
<feature type="transmembrane region" description="Helical" evidence="8">
    <location>
        <begin position="288"/>
        <end position="308"/>
    </location>
</feature>
<dbReference type="GO" id="GO:0005886">
    <property type="term" value="C:plasma membrane"/>
    <property type="evidence" value="ECO:0007669"/>
    <property type="project" value="UniProtKB-SubCell"/>
</dbReference>
<dbReference type="RefSeq" id="WP_217789168.1">
    <property type="nucleotide sequence ID" value="NZ_JAHSPG010000001.1"/>
</dbReference>
<reference evidence="10" key="1">
    <citation type="submission" date="2021-06" db="EMBL/GenBank/DDBJ databases">
        <authorList>
            <person name="Huq M.A."/>
        </authorList>
    </citation>
    <scope>NUCLEOTIDE SEQUENCE</scope>
    <source>
        <strain evidence="10">MAH-26</strain>
    </source>
</reference>
<evidence type="ECO:0000259" key="9">
    <source>
        <dbReference type="Pfam" id="PF13231"/>
    </source>
</evidence>
<feature type="transmembrane region" description="Helical" evidence="8">
    <location>
        <begin position="81"/>
        <end position="101"/>
    </location>
</feature>
<dbReference type="Proteomes" id="UP000812270">
    <property type="component" value="Unassembled WGS sequence"/>
</dbReference>
<feature type="transmembrane region" description="Helical" evidence="8">
    <location>
        <begin position="107"/>
        <end position="126"/>
    </location>
</feature>
<dbReference type="AlphaFoldDB" id="A0A9E2S4M5"/>
<evidence type="ECO:0000256" key="6">
    <source>
        <dbReference type="ARBA" id="ARBA00022989"/>
    </source>
</evidence>
<gene>
    <name evidence="10" type="ORF">KTO63_00560</name>
</gene>
<feature type="transmembrane region" description="Helical" evidence="8">
    <location>
        <begin position="337"/>
        <end position="358"/>
    </location>
</feature>
<protein>
    <submittedName>
        <fullName evidence="10">Glycosyltransferase family 39 protein</fullName>
    </submittedName>
</protein>
<keyword evidence="4" id="KW-0808">Transferase</keyword>
<keyword evidence="5 8" id="KW-0812">Transmembrane</keyword>
<evidence type="ECO:0000256" key="7">
    <source>
        <dbReference type="ARBA" id="ARBA00023136"/>
    </source>
</evidence>
<name>A0A9E2S4M5_9BACT</name>
<feature type="transmembrane region" description="Helical" evidence="8">
    <location>
        <begin position="243"/>
        <end position="268"/>
    </location>
</feature>
<feature type="transmembrane region" description="Helical" evidence="8">
    <location>
        <begin position="169"/>
        <end position="186"/>
    </location>
</feature>
<evidence type="ECO:0000256" key="1">
    <source>
        <dbReference type="ARBA" id="ARBA00004651"/>
    </source>
</evidence>
<keyword evidence="7 8" id="KW-0472">Membrane</keyword>
<proteinExistence type="predicted"/>
<feature type="transmembrane region" description="Helical" evidence="8">
    <location>
        <begin position="12"/>
        <end position="31"/>
    </location>
</feature>
<keyword evidence="11" id="KW-1185">Reference proteome</keyword>
<keyword evidence="3" id="KW-0328">Glycosyltransferase</keyword>
<evidence type="ECO:0000313" key="11">
    <source>
        <dbReference type="Proteomes" id="UP000812270"/>
    </source>
</evidence>
<dbReference type="PANTHER" id="PTHR33908:SF11">
    <property type="entry name" value="MEMBRANE PROTEIN"/>
    <property type="match status" value="1"/>
</dbReference>
<evidence type="ECO:0000256" key="2">
    <source>
        <dbReference type="ARBA" id="ARBA00022475"/>
    </source>
</evidence>
<evidence type="ECO:0000256" key="5">
    <source>
        <dbReference type="ARBA" id="ARBA00022692"/>
    </source>
</evidence>
<accession>A0A9E2S4M5</accession>
<dbReference type="GO" id="GO:0016763">
    <property type="term" value="F:pentosyltransferase activity"/>
    <property type="evidence" value="ECO:0007669"/>
    <property type="project" value="TreeGrafter"/>
</dbReference>
<dbReference type="EMBL" id="JAHSPG010000001">
    <property type="protein sequence ID" value="MBV4355616.1"/>
    <property type="molecule type" value="Genomic_DNA"/>
</dbReference>
<dbReference type="InterPro" id="IPR038731">
    <property type="entry name" value="RgtA/B/C-like"/>
</dbReference>
<keyword evidence="2" id="KW-1003">Cell membrane</keyword>
<evidence type="ECO:0000256" key="4">
    <source>
        <dbReference type="ARBA" id="ARBA00022679"/>
    </source>
</evidence>
<evidence type="ECO:0000256" key="3">
    <source>
        <dbReference type="ARBA" id="ARBA00022676"/>
    </source>
</evidence>
<dbReference type="PANTHER" id="PTHR33908">
    <property type="entry name" value="MANNOSYLTRANSFERASE YKCB-RELATED"/>
    <property type="match status" value="1"/>
</dbReference>
<organism evidence="10 11">
    <name type="scientific">Pinibacter aurantiacus</name>
    <dbReference type="NCBI Taxonomy" id="2851599"/>
    <lineage>
        <taxon>Bacteria</taxon>
        <taxon>Pseudomonadati</taxon>
        <taxon>Bacteroidota</taxon>
        <taxon>Chitinophagia</taxon>
        <taxon>Chitinophagales</taxon>
        <taxon>Chitinophagaceae</taxon>
        <taxon>Pinibacter</taxon>
    </lineage>
</organism>
<dbReference type="InterPro" id="IPR050297">
    <property type="entry name" value="LipidA_mod_glycosyltrf_83"/>
</dbReference>
<evidence type="ECO:0000256" key="8">
    <source>
        <dbReference type="SAM" id="Phobius"/>
    </source>
</evidence>